<accession>A0A076PTI8</accession>
<sequence length="65" mass="7245">MGQSLFEGGLLLLTFNTILVLLGVCCVGLLVGFSWREQRWGPWVMLVFVVSLLSLMSYAILNLLL</sequence>
<protein>
    <submittedName>
        <fullName evidence="2">Uncharacterized protein</fullName>
    </submittedName>
</protein>
<feature type="transmembrane region" description="Helical" evidence="1">
    <location>
        <begin position="12"/>
        <end position="33"/>
    </location>
</feature>
<feature type="transmembrane region" description="Helical" evidence="1">
    <location>
        <begin position="40"/>
        <end position="61"/>
    </location>
</feature>
<keyword evidence="1" id="KW-0472">Membrane</keyword>
<dbReference type="Proteomes" id="UP000028782">
    <property type="component" value="Chromosome"/>
</dbReference>
<evidence type="ECO:0000256" key="1">
    <source>
        <dbReference type="SAM" id="Phobius"/>
    </source>
</evidence>
<gene>
    <name evidence="2" type="ORF">O987_24770</name>
</gene>
<proteinExistence type="predicted"/>
<name>A0A076PTI8_COMTE</name>
<dbReference type="KEGG" id="ctes:O987_24770"/>
<keyword evidence="1" id="KW-0812">Transmembrane</keyword>
<dbReference type="AlphaFoldDB" id="A0A076PTI8"/>
<keyword evidence="1" id="KW-1133">Transmembrane helix</keyword>
<evidence type="ECO:0000313" key="2">
    <source>
        <dbReference type="EMBL" id="AIJ49028.1"/>
    </source>
</evidence>
<organism evidence="2 3">
    <name type="scientific">Comamonas testosteroni TK102</name>
    <dbReference type="NCBI Taxonomy" id="1392005"/>
    <lineage>
        <taxon>Bacteria</taxon>
        <taxon>Pseudomonadati</taxon>
        <taxon>Pseudomonadota</taxon>
        <taxon>Betaproteobacteria</taxon>
        <taxon>Burkholderiales</taxon>
        <taxon>Comamonadaceae</taxon>
        <taxon>Comamonas</taxon>
    </lineage>
</organism>
<dbReference type="HOGENOM" id="CLU_2842257_0_0_4"/>
<dbReference type="EMBL" id="CP006704">
    <property type="protein sequence ID" value="AIJ49028.1"/>
    <property type="molecule type" value="Genomic_DNA"/>
</dbReference>
<evidence type="ECO:0000313" key="3">
    <source>
        <dbReference type="Proteomes" id="UP000028782"/>
    </source>
</evidence>
<reference evidence="2 3" key="1">
    <citation type="journal article" date="2014" name="Genome Announc.">
        <title>Complete Genome Sequence of Polychlorinated Biphenyl Degrader Comamonas testosteroni TK102 (NBRC 109938).</title>
        <authorList>
            <person name="Fukuda K."/>
            <person name="Hosoyama A."/>
            <person name="Tsuchikane K."/>
            <person name="Ohji S."/>
            <person name="Yamazoe A."/>
            <person name="Fujita N."/>
            <person name="Shintani M."/>
            <person name="Kimbara K."/>
        </authorList>
    </citation>
    <scope>NUCLEOTIDE SEQUENCE [LARGE SCALE GENOMIC DNA]</scope>
    <source>
        <strain evidence="2">TK102</strain>
    </source>
</reference>